<feature type="domain" description="Glutamate synthase" evidence="2">
    <location>
        <begin position="225"/>
        <end position="402"/>
    </location>
</feature>
<dbReference type="GeneID" id="5710232"/>
<sequence>MFEWFALKVSELALRVKASLIMLRGISDFINDYPLDEILLKAIKGKEGVYPFGELASYGAALLGAPINRRSYPRFLTIDDLILVPPAFTPKRLEKMAELLREPVFTDVNLETNIGGLKSSMPLVVASMGSTDIASRYSIVIAKAAAKEGIPYGIGENVHTVRGYDKRLTHGHPSFKERVMAYLTNIDKYGGVFIQQNVEDAYDEHWNKVYSDKDLEPYIDEGRVAFEIKVGQGAKPGLGGVIKMRREEAIKVKEKYHFLEDPEKTSRKEVERYSVPGTYTADILRGMIRLMKTSYPRAKVWVKVGPYRDVLDVIKVSYEEGADAVVIDGKEGGTGMAPSVAMKELGYPTIVGLIKIRKARLMGIDDKVSLLLAGRLFNGAHIAKSRALGASAIYAGRPFIVAAMAKGEVGVRNFIEATRVETQMVVSALGKYDIKDLAPEDLASLNKDLASALGIPYVYSSEY</sequence>
<evidence type="ECO:0000256" key="1">
    <source>
        <dbReference type="ARBA" id="ARBA00009716"/>
    </source>
</evidence>
<dbReference type="OrthoDB" id="2837at2157"/>
<dbReference type="InterPro" id="IPR013785">
    <property type="entry name" value="Aldolase_TIM"/>
</dbReference>
<dbReference type="eggNOG" id="arCOG00619">
    <property type="taxonomic scope" value="Archaea"/>
</dbReference>
<protein>
    <submittedName>
        <fullName evidence="3">Ferredoxin-dependent glutamate synthase</fullName>
    </submittedName>
</protein>
<dbReference type="EMBL" id="CP000852">
    <property type="protein sequence ID" value="ABW00917.1"/>
    <property type="molecule type" value="Genomic_DNA"/>
</dbReference>
<keyword evidence="4" id="KW-1185">Reference proteome</keyword>
<evidence type="ECO:0000313" key="4">
    <source>
        <dbReference type="Proteomes" id="UP000001137"/>
    </source>
</evidence>
<dbReference type="KEGG" id="cma:Cmaq_0063"/>
<gene>
    <name evidence="3" type="ordered locus">Cmaq_0063</name>
</gene>
<dbReference type="PANTHER" id="PTHR43819:SF1">
    <property type="entry name" value="ARCHAEAL-TYPE GLUTAMATE SYNTHASE [NADPH]"/>
    <property type="match status" value="1"/>
</dbReference>
<dbReference type="GO" id="GO:0015930">
    <property type="term" value="F:glutamate synthase activity"/>
    <property type="evidence" value="ECO:0007669"/>
    <property type="project" value="InterPro"/>
</dbReference>
<proteinExistence type="inferred from homology"/>
<comment type="similarity">
    <text evidence="1">Belongs to the glutamate synthase family.</text>
</comment>
<dbReference type="SUPFAM" id="SSF51395">
    <property type="entry name" value="FMN-linked oxidoreductases"/>
    <property type="match status" value="1"/>
</dbReference>
<organism evidence="3 4">
    <name type="scientific">Caldivirga maquilingensis (strain ATCC 700844 / DSM 13496 / JCM 10307 / IC-167)</name>
    <dbReference type="NCBI Taxonomy" id="397948"/>
    <lineage>
        <taxon>Archaea</taxon>
        <taxon>Thermoproteota</taxon>
        <taxon>Thermoprotei</taxon>
        <taxon>Thermoproteales</taxon>
        <taxon>Thermoproteaceae</taxon>
        <taxon>Caldivirga</taxon>
    </lineage>
</organism>
<evidence type="ECO:0000313" key="3">
    <source>
        <dbReference type="EMBL" id="ABW00917.1"/>
    </source>
</evidence>
<dbReference type="STRING" id="397948.Cmaq_0063"/>
<dbReference type="Pfam" id="PF01645">
    <property type="entry name" value="Glu_synthase"/>
    <property type="match status" value="1"/>
</dbReference>
<accession>A8M9N6</accession>
<dbReference type="RefSeq" id="WP_012185137.1">
    <property type="nucleotide sequence ID" value="NC_009954.1"/>
</dbReference>
<dbReference type="AlphaFoldDB" id="A8M9N6"/>
<dbReference type="Gene3D" id="3.20.20.70">
    <property type="entry name" value="Aldolase class I"/>
    <property type="match status" value="2"/>
</dbReference>
<evidence type="ECO:0000259" key="2">
    <source>
        <dbReference type="Pfam" id="PF01645"/>
    </source>
</evidence>
<dbReference type="Proteomes" id="UP000001137">
    <property type="component" value="Chromosome"/>
</dbReference>
<name>A8M9N6_CALMQ</name>
<dbReference type="HOGENOM" id="CLU_592672_0_0_2"/>
<dbReference type="InterPro" id="IPR002932">
    <property type="entry name" value="Glu_synthdom"/>
</dbReference>
<dbReference type="GO" id="GO:0006537">
    <property type="term" value="P:glutamate biosynthetic process"/>
    <property type="evidence" value="ECO:0007669"/>
    <property type="project" value="InterPro"/>
</dbReference>
<reference evidence="3 4" key="1">
    <citation type="submission" date="2007-10" db="EMBL/GenBank/DDBJ databases">
        <title>Complete sequence of Caldivirga maquilingensis IC-167.</title>
        <authorList>
            <consortium name="US DOE Joint Genome Institute"/>
            <person name="Copeland A."/>
            <person name="Lucas S."/>
            <person name="Lapidus A."/>
            <person name="Barry K."/>
            <person name="Glavina del Rio T."/>
            <person name="Dalin E."/>
            <person name="Tice H."/>
            <person name="Pitluck S."/>
            <person name="Saunders E."/>
            <person name="Brettin T."/>
            <person name="Bruce D."/>
            <person name="Detter J.C."/>
            <person name="Han C."/>
            <person name="Schmutz J."/>
            <person name="Larimer F."/>
            <person name="Land M."/>
            <person name="Hauser L."/>
            <person name="Kyrpides N."/>
            <person name="Ivanova N."/>
            <person name="Biddle J.F."/>
            <person name="Zhang Z."/>
            <person name="Fitz-Gibbon S.T."/>
            <person name="Lowe T.M."/>
            <person name="Saltikov C."/>
            <person name="House C.H."/>
            <person name="Richardson P."/>
        </authorList>
    </citation>
    <scope>NUCLEOTIDE SEQUENCE [LARGE SCALE GENOMIC DNA]</scope>
    <source>
        <strain evidence="4">ATCC 700844 / DSM 13496 / JCM 10307 / IC-167</strain>
    </source>
</reference>
<dbReference type="PANTHER" id="PTHR43819">
    <property type="entry name" value="ARCHAEAL-TYPE GLUTAMATE SYNTHASE [NADPH]"/>
    <property type="match status" value="1"/>
</dbReference>